<feature type="transmembrane region" description="Helical" evidence="18">
    <location>
        <begin position="1024"/>
        <end position="1045"/>
    </location>
</feature>
<evidence type="ECO:0000256" key="13">
    <source>
        <dbReference type="ARBA" id="ARBA00023273"/>
    </source>
</evidence>
<dbReference type="FunFam" id="2.60.40.10:FF:000078">
    <property type="entry name" value="Neuronal cell adhesion molecule"/>
    <property type="match status" value="1"/>
</dbReference>
<feature type="domain" description="Fibronectin type-III" evidence="21">
    <location>
        <begin position="608"/>
        <end position="703"/>
    </location>
</feature>
<evidence type="ECO:0000256" key="18">
    <source>
        <dbReference type="SAM" id="Phobius"/>
    </source>
</evidence>
<dbReference type="EMBL" id="JADWDJ010000004">
    <property type="protein sequence ID" value="KAG5282768.1"/>
    <property type="molecule type" value="Genomic_DNA"/>
</dbReference>
<dbReference type="InterPro" id="IPR013098">
    <property type="entry name" value="Ig_I-set"/>
</dbReference>
<dbReference type="PROSITE" id="PS50853">
    <property type="entry name" value="FN3"/>
    <property type="match status" value="4"/>
</dbReference>
<dbReference type="Pfam" id="PF13882">
    <property type="entry name" value="Bravo_FIGEY"/>
    <property type="match status" value="1"/>
</dbReference>
<evidence type="ECO:0000256" key="19">
    <source>
        <dbReference type="SAM" id="SignalP"/>
    </source>
</evidence>
<dbReference type="InterPro" id="IPR003598">
    <property type="entry name" value="Ig_sub2"/>
</dbReference>
<dbReference type="InterPro" id="IPR003961">
    <property type="entry name" value="FN3_dom"/>
</dbReference>
<feature type="domain" description="Ig-like" evidence="20">
    <location>
        <begin position="137"/>
        <end position="218"/>
    </location>
</feature>
<comment type="caution">
    <text evidence="22">The sequence shown here is derived from an EMBL/GenBank/DDBJ whole genome shotgun (WGS) entry which is preliminary data.</text>
</comment>
<keyword evidence="9 18" id="KW-1133">Transmembrane helix</keyword>
<keyword evidence="7" id="KW-0677">Repeat</keyword>
<evidence type="ECO:0000256" key="7">
    <source>
        <dbReference type="ARBA" id="ARBA00022737"/>
    </source>
</evidence>
<dbReference type="FunFam" id="2.60.40.10:FF:000114">
    <property type="entry name" value="Neuronal cell adhesion molecule"/>
    <property type="match status" value="1"/>
</dbReference>
<comment type="similarity">
    <text evidence="3">Belongs to the immunoglobulin superfamily. L1/neurofascin/NgCAM family.</text>
</comment>
<evidence type="ECO:0000256" key="9">
    <source>
        <dbReference type="ARBA" id="ARBA00022989"/>
    </source>
</evidence>
<evidence type="ECO:0000256" key="11">
    <source>
        <dbReference type="ARBA" id="ARBA00023157"/>
    </source>
</evidence>
<keyword evidence="12" id="KW-0325">Glycoprotein</keyword>
<dbReference type="FunFam" id="2.60.40.10:FF:000347">
    <property type="entry name" value="Neuronal cell adhesion molecule"/>
    <property type="match status" value="1"/>
</dbReference>
<dbReference type="InterPro" id="IPR036179">
    <property type="entry name" value="Ig-like_dom_sf"/>
</dbReference>
<dbReference type="Pfam" id="PF00041">
    <property type="entry name" value="fn3"/>
    <property type="match status" value="4"/>
</dbReference>
<dbReference type="FunFam" id="2.60.40.10:FF:000057">
    <property type="entry name" value="neural cell adhesion molecule L1"/>
    <property type="match status" value="1"/>
</dbReference>
<feature type="signal peptide" evidence="19">
    <location>
        <begin position="1"/>
        <end position="26"/>
    </location>
</feature>
<sequence>MGNQDWDVALVIRFAILLLTRPCLFAMEIPQDVKQPPTIIKQSVKDHIVEPRDPIVIECEATGNPQPVFTWTRNGKYLNVARDSQVSMRRWSGTLEIFFYGRPNDYEGEYQCTATNEFGSAISNKINLRVSKARSWPKEHLEPMTVFVGESLVLPCNPPPGPPEPATYWVNSSMVPIRQSRRVSKAENGDLYFAYILPEDASTDYCCTARFPHTYTIHQKSAVILQVLTVRRPAERAPAFMYPPKKATSRTALVGDELVLECFATGVPPPVIKWTKDWDQVPLEGKRLESFNKRLRILSVSMDDGGEYTCTASNKMGYVERTISVSVKAAPYWVEKPKNLILSQDVSGKMVCQADGVPRPTIQWLVNGVPIEEVDRIPSRQVSGETLNFRSVTEETTAVYQCNMSNPYGYLLANAFVSVMDQRARILGPRDQLVKVIEGRKTLLDCPYFGAPAPELRWSKGTVGTLEGGRYKVYRNGTLEIRKTRMDDQGMYMCTVSNAMGRDENQIQLEVKEPTQVIRKPHNVVILRGEDAKFECAVRHDETMLPSVNWEKDNKTLFIGRRMLKEEDALTIVSVTKGDEGVYSCVVKTELDEVIVSARLKVMDRPEPPTNLVLSDPSERSVRLTWTPGDSNHSPIKEYLVQAKEEWWFHSSWKNLTTYPGNLNSVVLQLSPYLSYRFRIIAVNALGLSDPSRATEYYQTGGAVPDSYPKNIKGVGSGLWRNNMEITWEPLPERDWNGPYLQYMVWWRRQDSREEWKNVTTRWWWHTIYDTDTFTAYEIKVQAINKFGYGPESPIVIGYSGEDRPLEAPLELSVSEVESTSVTVNWLPVPHSSIMGALKEYKVYYWRESSQLPWLSVSRRSKSKGFAASGPRLSGDLTGLTPYSNYRMYIVVANSRYEGPPSSTIEFQTLEGVPSAPRSFKIQHRHLDTIYVEWERPAEPNGILTGYVLRYQLLNASRGEKIREEQLPPNRTYFSVQRFDRYTRYKFSVAAQTQVGIGEFYTEESPHFTEAYSTDQVDLATQGWFIGLMCAIALLVIIMLVVFFIKRSRGGKYPVRDKKDFCLEPLDDKDQEGTFDYRSLERITRVPTLPYTRREEDIRQRRADSVDGIIGRTESDDSLVDYGDGGEIEFNEDGSFIGQYTGVSKRERSDREYHDSSEATSPANTIYTLA</sequence>
<dbReference type="Gene3D" id="2.60.40.10">
    <property type="entry name" value="Immunoglobulins"/>
    <property type="match status" value="10"/>
</dbReference>
<protein>
    <recommendedName>
        <fullName evidence="16">Neural cell adhesion molecule L1</fullName>
    </recommendedName>
</protein>
<dbReference type="SMART" id="SM00060">
    <property type="entry name" value="FN3"/>
    <property type="match status" value="4"/>
</dbReference>
<dbReference type="InterPro" id="IPR036116">
    <property type="entry name" value="FN3_sf"/>
</dbReference>
<dbReference type="InterPro" id="IPR003599">
    <property type="entry name" value="Ig_sub"/>
</dbReference>
<keyword evidence="13" id="KW-0966">Cell projection</keyword>
<feature type="region of interest" description="Disordered" evidence="17">
    <location>
        <begin position="1143"/>
        <end position="1170"/>
    </location>
</feature>
<evidence type="ECO:0000256" key="5">
    <source>
        <dbReference type="ARBA" id="ARBA00022692"/>
    </source>
</evidence>
<keyword evidence="14" id="KW-0393">Immunoglobulin domain</keyword>
<feature type="compositionally biased region" description="Basic and acidic residues" evidence="17">
    <location>
        <begin position="1144"/>
        <end position="1157"/>
    </location>
</feature>
<accession>A0AAV6H621</accession>
<dbReference type="SUPFAM" id="SSF49265">
    <property type="entry name" value="Fibronectin type III"/>
    <property type="match status" value="2"/>
</dbReference>
<dbReference type="PANTHER" id="PTHR44170">
    <property type="entry name" value="PROTEIN SIDEKICK"/>
    <property type="match status" value="1"/>
</dbReference>
<keyword evidence="4" id="KW-1003">Cell membrane</keyword>
<keyword evidence="23" id="KW-1185">Reference proteome</keyword>
<evidence type="ECO:0000256" key="15">
    <source>
        <dbReference type="ARBA" id="ARBA00060042"/>
    </source>
</evidence>
<dbReference type="FunFam" id="2.60.40.10:FF:000005">
    <property type="entry name" value="Neuronal cell adhesion molecule"/>
    <property type="match status" value="1"/>
</dbReference>
<dbReference type="SMART" id="SM00409">
    <property type="entry name" value="IG"/>
    <property type="match status" value="6"/>
</dbReference>
<feature type="domain" description="Ig-like" evidence="20">
    <location>
        <begin position="37"/>
        <end position="131"/>
    </location>
</feature>
<dbReference type="PROSITE" id="PS50835">
    <property type="entry name" value="IG_LIKE"/>
    <property type="match status" value="6"/>
</dbReference>
<dbReference type="SMART" id="SM00408">
    <property type="entry name" value="IGc2"/>
    <property type="match status" value="5"/>
</dbReference>
<gene>
    <name evidence="22" type="ORF">AALO_G00059740</name>
</gene>
<keyword evidence="10 18" id="KW-0472">Membrane</keyword>
<evidence type="ECO:0000259" key="21">
    <source>
        <dbReference type="PROSITE" id="PS50853"/>
    </source>
</evidence>
<feature type="domain" description="Fibronectin type-III" evidence="21">
    <location>
        <begin position="708"/>
        <end position="803"/>
    </location>
</feature>
<dbReference type="GO" id="GO:0030426">
    <property type="term" value="C:growth cone"/>
    <property type="evidence" value="ECO:0007669"/>
    <property type="project" value="UniProtKB-SubCell"/>
</dbReference>
<evidence type="ECO:0000256" key="1">
    <source>
        <dbReference type="ARBA" id="ARBA00004251"/>
    </source>
</evidence>
<keyword evidence="5 18" id="KW-0812">Transmembrane</keyword>
<feature type="domain" description="Fibronectin type-III" evidence="21">
    <location>
        <begin position="916"/>
        <end position="1012"/>
    </location>
</feature>
<feature type="domain" description="Ig-like" evidence="20">
    <location>
        <begin position="238"/>
        <end position="326"/>
    </location>
</feature>
<evidence type="ECO:0000256" key="16">
    <source>
        <dbReference type="ARBA" id="ARBA00074488"/>
    </source>
</evidence>
<dbReference type="InterPro" id="IPR007110">
    <property type="entry name" value="Ig-like_dom"/>
</dbReference>
<comment type="function">
    <text evidence="15">Neural cell adhesion molecule involved in the dynamics of cell adhesion and in the generation of transmembrane signals at tyrosine kinase receptors. During brain development, critical in multiple processes, including neuronal migration, axonal growth and fasciculation, and synaptogenesis. In the mature brain, plays a role in the dynamics of neuronal structure and function, including synaptic plasticity.</text>
</comment>
<dbReference type="Pfam" id="PF13927">
    <property type="entry name" value="Ig_3"/>
    <property type="match status" value="2"/>
</dbReference>
<feature type="chain" id="PRO_5043675193" description="Neural cell adhesion molecule L1" evidence="19">
    <location>
        <begin position="27"/>
        <end position="1170"/>
    </location>
</feature>
<feature type="domain" description="Ig-like" evidence="20">
    <location>
        <begin position="514"/>
        <end position="597"/>
    </location>
</feature>
<keyword evidence="6 19" id="KW-0732">Signal</keyword>
<evidence type="ECO:0000313" key="22">
    <source>
        <dbReference type="EMBL" id="KAG5282768.1"/>
    </source>
</evidence>
<comment type="subcellular location">
    <subcellularLocation>
        <location evidence="1">Cell membrane</location>
        <topology evidence="1">Single-pass type I membrane protein</topology>
    </subcellularLocation>
    <subcellularLocation>
        <location evidence="2">Cell projection</location>
        <location evidence="2">Growth cone</location>
    </subcellularLocation>
</comment>
<evidence type="ECO:0000256" key="12">
    <source>
        <dbReference type="ARBA" id="ARBA00023180"/>
    </source>
</evidence>
<feature type="compositionally biased region" description="Polar residues" evidence="17">
    <location>
        <begin position="1158"/>
        <end position="1170"/>
    </location>
</feature>
<dbReference type="GO" id="GO:0005886">
    <property type="term" value="C:plasma membrane"/>
    <property type="evidence" value="ECO:0007669"/>
    <property type="project" value="UniProtKB-SubCell"/>
</dbReference>
<keyword evidence="8" id="KW-0130">Cell adhesion</keyword>
<name>A0AAV6H621_9TELE</name>
<evidence type="ECO:0000256" key="3">
    <source>
        <dbReference type="ARBA" id="ARBA00008588"/>
    </source>
</evidence>
<proteinExistence type="inferred from homology"/>
<evidence type="ECO:0000313" key="23">
    <source>
        <dbReference type="Proteomes" id="UP000823561"/>
    </source>
</evidence>
<feature type="domain" description="Fibronectin type-III" evidence="21">
    <location>
        <begin position="808"/>
        <end position="912"/>
    </location>
</feature>
<evidence type="ECO:0000259" key="20">
    <source>
        <dbReference type="PROSITE" id="PS50835"/>
    </source>
</evidence>
<dbReference type="InterPro" id="IPR026966">
    <property type="entry name" value="Neurofascin/L1/NrCAM_C"/>
</dbReference>
<evidence type="ECO:0000256" key="4">
    <source>
        <dbReference type="ARBA" id="ARBA00022475"/>
    </source>
</evidence>
<evidence type="ECO:0000256" key="8">
    <source>
        <dbReference type="ARBA" id="ARBA00022889"/>
    </source>
</evidence>
<keyword evidence="11" id="KW-1015">Disulfide bond</keyword>
<dbReference type="SUPFAM" id="SSF48726">
    <property type="entry name" value="Immunoglobulin"/>
    <property type="match status" value="6"/>
</dbReference>
<evidence type="ECO:0000256" key="14">
    <source>
        <dbReference type="ARBA" id="ARBA00023319"/>
    </source>
</evidence>
<feature type="domain" description="Ig-like" evidence="20">
    <location>
        <begin position="429"/>
        <end position="510"/>
    </location>
</feature>
<dbReference type="AlphaFoldDB" id="A0AAV6H621"/>
<feature type="domain" description="Ig-like" evidence="20">
    <location>
        <begin position="331"/>
        <end position="418"/>
    </location>
</feature>
<dbReference type="InterPro" id="IPR013783">
    <property type="entry name" value="Ig-like_fold"/>
</dbReference>
<organism evidence="22 23">
    <name type="scientific">Alosa alosa</name>
    <name type="common">allis shad</name>
    <dbReference type="NCBI Taxonomy" id="278164"/>
    <lineage>
        <taxon>Eukaryota</taxon>
        <taxon>Metazoa</taxon>
        <taxon>Chordata</taxon>
        <taxon>Craniata</taxon>
        <taxon>Vertebrata</taxon>
        <taxon>Euteleostomi</taxon>
        <taxon>Actinopterygii</taxon>
        <taxon>Neopterygii</taxon>
        <taxon>Teleostei</taxon>
        <taxon>Clupei</taxon>
        <taxon>Clupeiformes</taxon>
        <taxon>Clupeoidei</taxon>
        <taxon>Clupeidae</taxon>
        <taxon>Alosa</taxon>
    </lineage>
</organism>
<dbReference type="PANTHER" id="PTHR44170:SF12">
    <property type="entry name" value="NEUROFASCIN"/>
    <property type="match status" value="1"/>
</dbReference>
<dbReference type="Proteomes" id="UP000823561">
    <property type="component" value="Chromosome 4"/>
</dbReference>
<dbReference type="GO" id="GO:0007411">
    <property type="term" value="P:axon guidance"/>
    <property type="evidence" value="ECO:0007669"/>
    <property type="project" value="TreeGrafter"/>
</dbReference>
<dbReference type="CDD" id="cd00063">
    <property type="entry name" value="FN3"/>
    <property type="match status" value="4"/>
</dbReference>
<dbReference type="GO" id="GO:0007420">
    <property type="term" value="P:brain development"/>
    <property type="evidence" value="ECO:0007669"/>
    <property type="project" value="TreeGrafter"/>
</dbReference>
<evidence type="ECO:0000256" key="10">
    <source>
        <dbReference type="ARBA" id="ARBA00023136"/>
    </source>
</evidence>
<evidence type="ECO:0000256" key="2">
    <source>
        <dbReference type="ARBA" id="ARBA00004624"/>
    </source>
</evidence>
<reference evidence="22" key="1">
    <citation type="submission" date="2020-10" db="EMBL/GenBank/DDBJ databases">
        <title>Chromosome-scale genome assembly of the Allis shad, Alosa alosa.</title>
        <authorList>
            <person name="Margot Z."/>
            <person name="Christophe K."/>
            <person name="Cabau C."/>
            <person name="Louis A."/>
            <person name="Berthelot C."/>
            <person name="Parey E."/>
            <person name="Roest Crollius H."/>
            <person name="Montfort J."/>
            <person name="Robinson-Rechavi M."/>
            <person name="Bucao C."/>
            <person name="Bouchez O."/>
            <person name="Gislard M."/>
            <person name="Lluch J."/>
            <person name="Milhes M."/>
            <person name="Lampietro C."/>
            <person name="Lopez Roques C."/>
            <person name="Donnadieu C."/>
            <person name="Braasch I."/>
            <person name="Desvignes T."/>
            <person name="Postlethwait J."/>
            <person name="Bobe J."/>
            <person name="Guiguen Y."/>
        </authorList>
    </citation>
    <scope>NUCLEOTIDE SEQUENCE</scope>
    <source>
        <strain evidence="22">M-15738</strain>
        <tissue evidence="22">Blood</tissue>
    </source>
</reference>
<evidence type="ECO:0000256" key="6">
    <source>
        <dbReference type="ARBA" id="ARBA00022729"/>
    </source>
</evidence>
<dbReference type="Pfam" id="PF07679">
    <property type="entry name" value="I-set"/>
    <property type="match status" value="3"/>
</dbReference>
<dbReference type="GO" id="GO:0098632">
    <property type="term" value="F:cell-cell adhesion mediator activity"/>
    <property type="evidence" value="ECO:0007669"/>
    <property type="project" value="TreeGrafter"/>
</dbReference>
<evidence type="ECO:0000256" key="17">
    <source>
        <dbReference type="SAM" id="MobiDB-lite"/>
    </source>
</evidence>
<dbReference type="FunFam" id="2.60.40.10:FF:000028">
    <property type="entry name" value="Neuronal cell adhesion molecule"/>
    <property type="match status" value="1"/>
</dbReference>